<name>A0A2D6LPA3_9ARCH</name>
<evidence type="ECO:0000256" key="10">
    <source>
        <dbReference type="HAMAP-Rule" id="MF_01465"/>
    </source>
</evidence>
<dbReference type="InterPro" id="IPR019561">
    <property type="entry name" value="Translocon_Sec61/SecY_plug_dom"/>
</dbReference>
<dbReference type="EMBL" id="NZBD01000004">
    <property type="protein sequence ID" value="MAG18017.1"/>
    <property type="molecule type" value="Genomic_DNA"/>
</dbReference>
<keyword evidence="9 10" id="KW-0472">Membrane</keyword>
<dbReference type="PROSITE" id="PS00755">
    <property type="entry name" value="SECY_1"/>
    <property type="match status" value="1"/>
</dbReference>
<feature type="transmembrane region" description="Helical" evidence="10">
    <location>
        <begin position="141"/>
        <end position="159"/>
    </location>
</feature>
<evidence type="ECO:0000256" key="13">
    <source>
        <dbReference type="RuleBase" id="RU004349"/>
    </source>
</evidence>
<keyword evidence="8 10" id="KW-0811">Translocation</keyword>
<dbReference type="SUPFAM" id="SSF103491">
    <property type="entry name" value="Preprotein translocase SecY subunit"/>
    <property type="match status" value="1"/>
</dbReference>
<feature type="transmembrane region" description="Helical" evidence="10">
    <location>
        <begin position="218"/>
        <end position="242"/>
    </location>
</feature>
<keyword evidence="5 10" id="KW-0812">Transmembrane</keyword>
<dbReference type="GO" id="GO:0012505">
    <property type="term" value="C:endomembrane system"/>
    <property type="evidence" value="ECO:0007669"/>
    <property type="project" value="UniProtKB-SubCell"/>
</dbReference>
<dbReference type="NCBIfam" id="NF006341">
    <property type="entry name" value="PRK08568.1-5"/>
    <property type="match status" value="1"/>
</dbReference>
<evidence type="ECO:0000313" key="16">
    <source>
        <dbReference type="Proteomes" id="UP000226712"/>
    </source>
</evidence>
<dbReference type="Gene3D" id="1.10.3370.10">
    <property type="entry name" value="SecY subunit domain"/>
    <property type="match status" value="1"/>
</dbReference>
<evidence type="ECO:0000256" key="8">
    <source>
        <dbReference type="ARBA" id="ARBA00023010"/>
    </source>
</evidence>
<dbReference type="PIRSF" id="PIRSF004557">
    <property type="entry name" value="SecY"/>
    <property type="match status" value="1"/>
</dbReference>
<dbReference type="PROSITE" id="PS00756">
    <property type="entry name" value="SECY_2"/>
    <property type="match status" value="1"/>
</dbReference>
<keyword evidence="4 10" id="KW-1003">Cell membrane</keyword>
<evidence type="ECO:0000256" key="11">
    <source>
        <dbReference type="RuleBase" id="RU000537"/>
    </source>
</evidence>
<dbReference type="Pfam" id="PF00344">
    <property type="entry name" value="SecY"/>
    <property type="match status" value="1"/>
</dbReference>
<dbReference type="GO" id="GO:0065002">
    <property type="term" value="P:intracellular protein transmembrane transport"/>
    <property type="evidence" value="ECO:0007669"/>
    <property type="project" value="UniProtKB-UniRule"/>
</dbReference>
<feature type="transmembrane region" description="Helical" evidence="10">
    <location>
        <begin position="431"/>
        <end position="449"/>
    </location>
</feature>
<evidence type="ECO:0000313" key="15">
    <source>
        <dbReference type="EMBL" id="MAG18017.1"/>
    </source>
</evidence>
<dbReference type="AlphaFoldDB" id="A0A2D6LPA3"/>
<evidence type="ECO:0000256" key="4">
    <source>
        <dbReference type="ARBA" id="ARBA00022475"/>
    </source>
</evidence>
<sequence length="474" mass="51012">MGLFEVLQPIYSLLPEVKAPEEKQPLKKRLIWTGIVLLVFFLMGNISVIGLDATSAGQLEQLQVILASQIGSLITVGIGPIVLASIVLQLLIGGGLVKLDLSNPEDKAKFSGVQKLLAIILSFFEAIVYTLTGFLAPAEGMFVWVIVQVALGSIALLYLDEVVSKYGIGSGVGLFIAGGVAGEIIWRIFSPLDLAMNISLTEGSGLFFLFFREIGTNMASAFIVALLPVIFTLLVFFAVVYAEGIHVNIPITMGRRGTGGRYPVKFLYVSNMPVILAVALFANFSIWASLTQGIPILGDILTGIAQIVIPPYGLFQQVLLEGLSPLIFDQMIQSIMSLQLIGLGGSIIHAFLYIIILTVAAVIFGRLWIEIGGQGPDKVAAQLQKSGMYIPGFRRDPRVIKQVLDRYIPTITILGSAFVGLLAGFADLTGAIGSGTGILLTVGIVYRMYEELAKEQLMEMHPMLGRIFGQGGSF</sequence>
<evidence type="ECO:0000256" key="9">
    <source>
        <dbReference type="ARBA" id="ARBA00023136"/>
    </source>
</evidence>
<feature type="transmembrane region" description="Helical" evidence="10">
    <location>
        <begin position="407"/>
        <end position="425"/>
    </location>
</feature>
<comment type="function">
    <text evidence="10 11">The central subunit of the protein translocation channel SecYEG. Consists of two halves formed by TMs 1-5 and 6-10. These two domains form a lateral gate at the front which open onto the bilayer between TMs 2 and 7, and are clamped together by SecE at the back. The channel is closed by both a pore ring composed of hydrophobic SecY resides and a short helix (helix 2A) on the extracellular side of the membrane which forms a plug. The plug probably moves laterally to allow the channel to open. The ring and the pore may move independently.</text>
</comment>
<feature type="transmembrane region" description="Helical" evidence="10">
    <location>
        <begin position="335"/>
        <end position="364"/>
    </location>
</feature>
<evidence type="ECO:0000259" key="14">
    <source>
        <dbReference type="Pfam" id="PF10559"/>
    </source>
</evidence>
<dbReference type="InterPro" id="IPR002208">
    <property type="entry name" value="SecY/SEC61-alpha"/>
</dbReference>
<dbReference type="Pfam" id="PF10559">
    <property type="entry name" value="Plug_translocon"/>
    <property type="match status" value="1"/>
</dbReference>
<evidence type="ECO:0000256" key="2">
    <source>
        <dbReference type="ARBA" id="ARBA00005751"/>
    </source>
</evidence>
<feature type="domain" description="Translocon Sec61/SecY plug" evidence="14">
    <location>
        <begin position="38"/>
        <end position="71"/>
    </location>
</feature>
<comment type="subcellular location">
    <subcellularLocation>
        <location evidence="10">Cell membrane</location>
        <topology evidence="10">Multi-pass membrane protein</topology>
    </subcellularLocation>
    <subcellularLocation>
        <location evidence="1">Endomembrane system</location>
        <topology evidence="1">Multi-pass membrane protein</topology>
    </subcellularLocation>
    <subcellularLocation>
        <location evidence="12">Membrane</location>
        <topology evidence="12">Multi-pass membrane protein</topology>
    </subcellularLocation>
</comment>
<comment type="similarity">
    <text evidence="2 10 13">Belongs to the SecY/SEC61-alpha family.</text>
</comment>
<keyword evidence="3 10" id="KW-0813">Transport</keyword>
<evidence type="ECO:0000256" key="7">
    <source>
        <dbReference type="ARBA" id="ARBA00022989"/>
    </source>
</evidence>
<organism evidence="15 16">
    <name type="scientific">Candidatus Iainarchaeum sp</name>
    <dbReference type="NCBI Taxonomy" id="3101447"/>
    <lineage>
        <taxon>Archaea</taxon>
        <taxon>Candidatus Iainarchaeota</taxon>
        <taxon>Candidatus Iainarchaeia</taxon>
        <taxon>Candidatus Iainarchaeales</taxon>
        <taxon>Candidatus Iainarchaeaceae</taxon>
        <taxon>Candidatus Iainarchaeum</taxon>
    </lineage>
</organism>
<feature type="transmembrane region" description="Helical" evidence="10">
    <location>
        <begin position="70"/>
        <end position="96"/>
    </location>
</feature>
<gene>
    <name evidence="10 15" type="primary">secY</name>
    <name evidence="15" type="ORF">CL944_00920</name>
</gene>
<protein>
    <recommendedName>
        <fullName evidence="10 11">Protein translocase subunit SecY</fullName>
    </recommendedName>
    <alternativeName>
        <fullName evidence="10">Protein transport protein SEC61 subunit alpha homolog</fullName>
    </alternativeName>
</protein>
<feature type="transmembrane region" description="Helical" evidence="10">
    <location>
        <begin position="262"/>
        <end position="284"/>
    </location>
</feature>
<reference evidence="16" key="1">
    <citation type="submission" date="2017-09" db="EMBL/GenBank/DDBJ databases">
        <title>The Reconstruction of 2,631 Draft Metagenome-Assembled Genomes from the Global Oceans.</title>
        <authorList>
            <person name="Tully B.J."/>
            <person name="Graham E.D."/>
            <person name="Heidelberg J.F."/>
        </authorList>
    </citation>
    <scope>NUCLEOTIDE SEQUENCE [LARGE SCALE GENOMIC DNA]</scope>
</reference>
<feature type="transmembrane region" description="Helical" evidence="10">
    <location>
        <begin position="116"/>
        <end position="135"/>
    </location>
</feature>
<dbReference type="InterPro" id="IPR023201">
    <property type="entry name" value="SecY_dom_sf"/>
</dbReference>
<dbReference type="NCBIfam" id="TIGR00967">
    <property type="entry name" value="3a0501s007"/>
    <property type="match status" value="1"/>
</dbReference>
<accession>A0A2D6LPA3</accession>
<comment type="subunit">
    <text evidence="10">Component of the Sec protein translocase complex. Heterotrimer consisting of alpha (SecY), beta (SecG) and gamma (SecE) subunits. The heterotrimers can form oligomers, although 1 heterotrimer is thought to be able to translocate proteins. Interacts with the ribosome. May interact with SecDF, and other proteins may be involved.</text>
</comment>
<dbReference type="HAMAP" id="MF_01465">
    <property type="entry name" value="SecY"/>
    <property type="match status" value="1"/>
</dbReference>
<dbReference type="GO" id="GO:0006605">
    <property type="term" value="P:protein targeting"/>
    <property type="evidence" value="ECO:0007669"/>
    <property type="project" value="UniProtKB-UniRule"/>
</dbReference>
<evidence type="ECO:0000256" key="5">
    <source>
        <dbReference type="ARBA" id="ARBA00022692"/>
    </source>
</evidence>
<comment type="caution">
    <text evidence="15">The sequence shown here is derived from an EMBL/GenBank/DDBJ whole genome shotgun (WGS) entry which is preliminary data.</text>
</comment>
<evidence type="ECO:0000256" key="6">
    <source>
        <dbReference type="ARBA" id="ARBA00022927"/>
    </source>
</evidence>
<dbReference type="Proteomes" id="UP000226712">
    <property type="component" value="Unassembled WGS sequence"/>
</dbReference>
<dbReference type="InterPro" id="IPR026593">
    <property type="entry name" value="SecY"/>
</dbReference>
<feature type="transmembrane region" description="Helical" evidence="10">
    <location>
        <begin position="166"/>
        <end position="188"/>
    </location>
</feature>
<keyword evidence="7 10" id="KW-1133">Transmembrane helix</keyword>
<feature type="transmembrane region" description="Helical" evidence="10">
    <location>
        <begin position="30"/>
        <end position="50"/>
    </location>
</feature>
<evidence type="ECO:0000256" key="3">
    <source>
        <dbReference type="ARBA" id="ARBA00022448"/>
    </source>
</evidence>
<dbReference type="GO" id="GO:0005886">
    <property type="term" value="C:plasma membrane"/>
    <property type="evidence" value="ECO:0007669"/>
    <property type="project" value="UniProtKB-SubCell"/>
</dbReference>
<proteinExistence type="inferred from homology"/>
<keyword evidence="6 10" id="KW-0653">Protein transport</keyword>
<evidence type="ECO:0000256" key="12">
    <source>
        <dbReference type="RuleBase" id="RU003484"/>
    </source>
</evidence>
<evidence type="ECO:0000256" key="1">
    <source>
        <dbReference type="ARBA" id="ARBA00004127"/>
    </source>
</evidence>
<dbReference type="PRINTS" id="PR00303">
    <property type="entry name" value="SECYTRNLCASE"/>
</dbReference>
<dbReference type="InterPro" id="IPR030659">
    <property type="entry name" value="SecY_CS"/>
</dbReference>
<dbReference type="PANTHER" id="PTHR10906">
    <property type="entry name" value="SECY/SEC61-ALPHA FAMILY MEMBER"/>
    <property type="match status" value="1"/>
</dbReference>